<sequence>MTRAPLAAGDHRVRAILGGGAIEAPCVDHDMAVALFDRLRRIAPNIRIERIAGTRVVEVAGLS</sequence>
<organism evidence="1 2">
    <name type="scientific">Brevundimonas subvibrioides (strain ATCC 15264 / DSM 4735 / LMG 14903 / NBRC 16000 / CB 81)</name>
    <name type="common">Caulobacter subvibrioides</name>
    <dbReference type="NCBI Taxonomy" id="633149"/>
    <lineage>
        <taxon>Bacteria</taxon>
        <taxon>Pseudomonadati</taxon>
        <taxon>Pseudomonadota</taxon>
        <taxon>Alphaproteobacteria</taxon>
        <taxon>Caulobacterales</taxon>
        <taxon>Caulobacteraceae</taxon>
        <taxon>Brevundimonas</taxon>
    </lineage>
</organism>
<keyword evidence="2" id="KW-1185">Reference proteome</keyword>
<dbReference type="EMBL" id="CP002102">
    <property type="protein sequence ID" value="ADK99413.1"/>
    <property type="molecule type" value="Genomic_DNA"/>
</dbReference>
<proteinExistence type="predicted"/>
<protein>
    <submittedName>
        <fullName evidence="1">Uncharacterized protein</fullName>
    </submittedName>
</protein>
<dbReference type="HOGENOM" id="CLU_2877016_0_0_5"/>
<evidence type="ECO:0000313" key="1">
    <source>
        <dbReference type="EMBL" id="ADK99413.1"/>
    </source>
</evidence>
<dbReference type="AlphaFoldDB" id="D9QIB1"/>
<dbReference type="BioCyc" id="BSUB633149:G1GM8-99-MONOMER"/>
<gene>
    <name evidence="1" type="ordered locus">Bresu_0099</name>
</gene>
<evidence type="ECO:0000313" key="2">
    <source>
        <dbReference type="Proteomes" id="UP000002696"/>
    </source>
</evidence>
<dbReference type="KEGG" id="bsb:Bresu_0099"/>
<dbReference type="STRING" id="633149.Bresu_0099"/>
<accession>D9QIB1</accession>
<dbReference type="Proteomes" id="UP000002696">
    <property type="component" value="Chromosome"/>
</dbReference>
<dbReference type="RefSeq" id="WP_013267518.1">
    <property type="nucleotide sequence ID" value="NC_014375.1"/>
</dbReference>
<reference evidence="2" key="1">
    <citation type="journal article" date="2011" name="J. Bacteriol.">
        <title>Genome sequences of eight morphologically diverse alphaproteobacteria.</title>
        <authorList>
            <consortium name="US DOE Joint Genome Institute"/>
            <person name="Brown P.J."/>
            <person name="Kysela D.T."/>
            <person name="Buechlein A."/>
            <person name="Hemmerich C."/>
            <person name="Brun Y.V."/>
        </authorList>
    </citation>
    <scope>NUCLEOTIDE SEQUENCE [LARGE SCALE GENOMIC DNA]</scope>
    <source>
        <strain evidence="2">ATCC 15264 / DSM 4735 / LMG 14903 / NBRC 16000 / CB 81</strain>
    </source>
</reference>
<name>D9QIB1_BRESC</name>
<dbReference type="InParanoid" id="D9QIB1"/>